<keyword evidence="2" id="KW-0479">Metal-binding</keyword>
<dbReference type="GO" id="GO:0160082">
    <property type="term" value="F:hypoxia-inducible factor-proline dioxygenase activity"/>
    <property type="evidence" value="ECO:0007669"/>
    <property type="project" value="UniProtKB-EC"/>
</dbReference>
<dbReference type="InterPro" id="IPR005123">
    <property type="entry name" value="Oxoglu/Fe-dep_dioxygenase_dom"/>
</dbReference>
<dbReference type="KEGG" id="asn:102383580"/>
<dbReference type="Pfam" id="PF13640">
    <property type="entry name" value="2OG-FeII_Oxy_3"/>
    <property type="match status" value="1"/>
</dbReference>
<name>A0A3Q0GDE0_ALLSI</name>
<dbReference type="FunCoup" id="A0A3Q0GDE0">
    <property type="interactions" value="186"/>
</dbReference>
<keyword evidence="10" id="KW-1185">Reference proteome</keyword>
<dbReference type="AlphaFoldDB" id="A0A3Q0GDE0"/>
<dbReference type="SMART" id="SM00702">
    <property type="entry name" value="P4Hc"/>
    <property type="match status" value="1"/>
</dbReference>
<evidence type="ECO:0000256" key="7">
    <source>
        <dbReference type="ARBA" id="ARBA00039004"/>
    </source>
</evidence>
<comment type="cofactor">
    <cofactor evidence="1">
        <name>L-ascorbate</name>
        <dbReference type="ChEBI" id="CHEBI:38290"/>
    </cofactor>
</comment>
<dbReference type="GO" id="GO:0071456">
    <property type="term" value="P:cellular response to hypoxia"/>
    <property type="evidence" value="ECO:0007669"/>
    <property type="project" value="TreeGrafter"/>
</dbReference>
<dbReference type="GO" id="GO:0005737">
    <property type="term" value="C:cytoplasm"/>
    <property type="evidence" value="ECO:0007669"/>
    <property type="project" value="TreeGrafter"/>
</dbReference>
<accession>A0A3Q0GDE0</accession>
<evidence type="ECO:0000256" key="2">
    <source>
        <dbReference type="ARBA" id="ARBA00022723"/>
    </source>
</evidence>
<dbReference type="InterPro" id="IPR044862">
    <property type="entry name" value="Pro_4_hyd_alph_FE2OG_OXY"/>
</dbReference>
<dbReference type="STRING" id="38654.A0A3Q0GDE0"/>
<dbReference type="InterPro" id="IPR051559">
    <property type="entry name" value="HIF_prolyl_hydroxylases"/>
</dbReference>
<dbReference type="GO" id="GO:0008198">
    <property type="term" value="F:ferrous iron binding"/>
    <property type="evidence" value="ECO:0007669"/>
    <property type="project" value="TreeGrafter"/>
</dbReference>
<keyword evidence="6" id="KW-0408">Iron</keyword>
<comment type="catalytic activity">
    <reaction evidence="8">
        <text>L-prolyl-[hypoxia-inducible factor alpha subunit] + 2-oxoglutarate + O2 = trans-4-hydroxy-L-prolyl-[hypoxia-inducible factor alpha subunit] + succinate + CO2</text>
        <dbReference type="Rhea" id="RHEA:48400"/>
        <dbReference type="Rhea" id="RHEA-COMP:12093"/>
        <dbReference type="Rhea" id="RHEA-COMP:12094"/>
        <dbReference type="ChEBI" id="CHEBI:15379"/>
        <dbReference type="ChEBI" id="CHEBI:16526"/>
        <dbReference type="ChEBI" id="CHEBI:16810"/>
        <dbReference type="ChEBI" id="CHEBI:30031"/>
        <dbReference type="ChEBI" id="CHEBI:50342"/>
        <dbReference type="ChEBI" id="CHEBI:61965"/>
        <dbReference type="EC" id="1.14.11.29"/>
    </reaction>
</comment>
<dbReference type="Proteomes" id="UP000189705">
    <property type="component" value="Unplaced"/>
</dbReference>
<dbReference type="GO" id="GO:0031418">
    <property type="term" value="F:L-ascorbic acid binding"/>
    <property type="evidence" value="ECO:0007669"/>
    <property type="project" value="UniProtKB-KW"/>
</dbReference>
<evidence type="ECO:0000256" key="1">
    <source>
        <dbReference type="ARBA" id="ARBA00001961"/>
    </source>
</evidence>
<dbReference type="InParanoid" id="A0A3Q0GDE0"/>
<evidence type="ECO:0000313" key="11">
    <source>
        <dbReference type="RefSeq" id="XP_025057482.1"/>
    </source>
</evidence>
<evidence type="ECO:0000259" key="9">
    <source>
        <dbReference type="PROSITE" id="PS51471"/>
    </source>
</evidence>
<sequence>MASRALVWHACRGLPISDLEKIALDYIVPCLHDIGFCYLDNFLGEVVGDCVLERVKQMHYSGELQDGQLAGQRHGIARRHLRGDQIKWIGGTEEGCEAINFLLSLIDRLGMYCGTRLGNYYVKERSKVGQRGQKGKTDSKMVPVMTCYKQQVPFSLDLHAMVACYPGNGTGYVRHVDNPNGDGRCITCIYYLNKNWDSKLHGGILRIFPEGKSYVADVEPIFDRLLFFWSDRRNPHEVQPSYATRYAMTVWYFDAEERAEAKKKFRNLTDAGKREATLNED</sequence>
<gene>
    <name evidence="11" type="primary">EGLN3</name>
</gene>
<feature type="domain" description="Fe2OG dioxygenase" evidence="9">
    <location>
        <begin position="153"/>
        <end position="254"/>
    </location>
</feature>
<dbReference type="RefSeq" id="XP_025057482.1">
    <property type="nucleotide sequence ID" value="XM_025201697.1"/>
</dbReference>
<keyword evidence="4" id="KW-0223">Dioxygenase</keyword>
<keyword evidence="5" id="KW-0560">Oxidoreductase</keyword>
<dbReference type="PANTHER" id="PTHR12907">
    <property type="entry name" value="EGL NINE HOMOLOG-RELATED"/>
    <property type="match status" value="1"/>
</dbReference>
<dbReference type="CTD" id="112399"/>
<dbReference type="GeneID" id="102383580"/>
<dbReference type="InterPro" id="IPR006620">
    <property type="entry name" value="Pro_4_hyd_alph"/>
</dbReference>
<evidence type="ECO:0000256" key="8">
    <source>
        <dbReference type="ARBA" id="ARBA00049134"/>
    </source>
</evidence>
<proteinExistence type="predicted"/>
<dbReference type="Gene3D" id="2.60.120.620">
    <property type="entry name" value="q2cbj1_9rhob like domain"/>
    <property type="match status" value="1"/>
</dbReference>
<protein>
    <recommendedName>
        <fullName evidence="7">hypoxia-inducible factor-proline dioxygenase</fullName>
        <ecNumber evidence="7">1.14.11.29</ecNumber>
    </recommendedName>
</protein>
<organism evidence="10 11">
    <name type="scientific">Alligator sinensis</name>
    <name type="common">Chinese alligator</name>
    <dbReference type="NCBI Taxonomy" id="38654"/>
    <lineage>
        <taxon>Eukaryota</taxon>
        <taxon>Metazoa</taxon>
        <taxon>Chordata</taxon>
        <taxon>Craniata</taxon>
        <taxon>Vertebrata</taxon>
        <taxon>Euteleostomi</taxon>
        <taxon>Archelosauria</taxon>
        <taxon>Archosauria</taxon>
        <taxon>Crocodylia</taxon>
        <taxon>Alligatoridae</taxon>
        <taxon>Alligatorinae</taxon>
        <taxon>Alligator</taxon>
    </lineage>
</organism>
<evidence type="ECO:0000313" key="10">
    <source>
        <dbReference type="Proteomes" id="UP000189705"/>
    </source>
</evidence>
<dbReference type="EC" id="1.14.11.29" evidence="7"/>
<evidence type="ECO:0000256" key="4">
    <source>
        <dbReference type="ARBA" id="ARBA00022964"/>
    </source>
</evidence>
<dbReference type="PROSITE" id="PS51471">
    <property type="entry name" value="FE2OG_OXY"/>
    <property type="match status" value="1"/>
</dbReference>
<reference evidence="11" key="1">
    <citation type="submission" date="2025-08" db="UniProtKB">
        <authorList>
            <consortium name="RefSeq"/>
        </authorList>
    </citation>
    <scope>IDENTIFICATION</scope>
</reference>
<evidence type="ECO:0000256" key="5">
    <source>
        <dbReference type="ARBA" id="ARBA00023002"/>
    </source>
</evidence>
<dbReference type="PANTHER" id="PTHR12907:SF28">
    <property type="entry name" value="PROLYL HYDROXYLASE EGLN3"/>
    <property type="match status" value="1"/>
</dbReference>
<dbReference type="GO" id="GO:0005634">
    <property type="term" value="C:nucleus"/>
    <property type="evidence" value="ECO:0007669"/>
    <property type="project" value="TreeGrafter"/>
</dbReference>
<evidence type="ECO:0000256" key="3">
    <source>
        <dbReference type="ARBA" id="ARBA00022896"/>
    </source>
</evidence>
<evidence type="ECO:0000256" key="6">
    <source>
        <dbReference type="ARBA" id="ARBA00023004"/>
    </source>
</evidence>
<keyword evidence="3" id="KW-0847">Vitamin C</keyword>